<feature type="compositionally biased region" description="Acidic residues" evidence="1">
    <location>
        <begin position="494"/>
        <end position="503"/>
    </location>
</feature>
<accession>A0ABR3FB93</accession>
<feature type="region of interest" description="Disordered" evidence="1">
    <location>
        <begin position="448"/>
        <end position="467"/>
    </location>
</feature>
<dbReference type="Pfam" id="PF24764">
    <property type="entry name" value="rva_4"/>
    <property type="match status" value="1"/>
</dbReference>
<protein>
    <recommendedName>
        <fullName evidence="2">Integrase core domain-containing protein</fullName>
    </recommendedName>
</protein>
<evidence type="ECO:0000313" key="4">
    <source>
        <dbReference type="Proteomes" id="UP001465976"/>
    </source>
</evidence>
<dbReference type="PANTHER" id="PTHR46791:SF5">
    <property type="entry name" value="CLR5 DOMAIN-CONTAINING PROTEIN-RELATED"/>
    <property type="match status" value="1"/>
</dbReference>
<feature type="domain" description="Integrase core" evidence="2">
    <location>
        <begin position="247"/>
        <end position="432"/>
    </location>
</feature>
<proteinExistence type="predicted"/>
<dbReference type="InterPro" id="IPR058913">
    <property type="entry name" value="Integrase_dom_put"/>
</dbReference>
<name>A0ABR3FB93_9AGAR</name>
<dbReference type="EMBL" id="JBAHYK010000618">
    <property type="protein sequence ID" value="KAL0572531.1"/>
    <property type="molecule type" value="Genomic_DNA"/>
</dbReference>
<dbReference type="SUPFAM" id="SSF53098">
    <property type="entry name" value="Ribonuclease H-like"/>
    <property type="match status" value="1"/>
</dbReference>
<evidence type="ECO:0000259" key="2">
    <source>
        <dbReference type="Pfam" id="PF24764"/>
    </source>
</evidence>
<dbReference type="PANTHER" id="PTHR46791">
    <property type="entry name" value="EXPRESSED PROTEIN"/>
    <property type="match status" value="1"/>
</dbReference>
<evidence type="ECO:0000256" key="1">
    <source>
        <dbReference type="SAM" id="MobiDB-lite"/>
    </source>
</evidence>
<reference evidence="3 4" key="1">
    <citation type="submission" date="2024-02" db="EMBL/GenBank/DDBJ databases">
        <title>A draft genome for the cacao thread blight pathogen Marasmius crinis-equi.</title>
        <authorList>
            <person name="Cohen S.P."/>
            <person name="Baruah I.K."/>
            <person name="Amoako-Attah I."/>
            <person name="Bukari Y."/>
            <person name="Meinhardt L.W."/>
            <person name="Bailey B.A."/>
        </authorList>
    </citation>
    <scope>NUCLEOTIDE SEQUENCE [LARGE SCALE GENOMIC DNA]</scope>
    <source>
        <strain evidence="3 4">GH-76</strain>
    </source>
</reference>
<dbReference type="InterPro" id="IPR012337">
    <property type="entry name" value="RNaseH-like_sf"/>
</dbReference>
<keyword evidence="4" id="KW-1185">Reference proteome</keyword>
<evidence type="ECO:0000313" key="3">
    <source>
        <dbReference type="EMBL" id="KAL0572531.1"/>
    </source>
</evidence>
<dbReference type="Proteomes" id="UP001465976">
    <property type="component" value="Unassembled WGS sequence"/>
</dbReference>
<sequence length="617" mass="70843">MSFPNLPPFPSSSDSTIQLWSPSIYSAHSKLKSLHASAKRILALEEADPLRLQVHFENLCNSISILEALDRYKEEERLDEAWIIEVAQLILDMIDQLVAAKEISVDREQSHIHYSQPVQKIKTGLPGRPRLAINPNFLEEAMAPKLSMKVVDIAKSLGVSTNTVKSRLREAGINYKYTPLTDEDLDAITHEYRRTKVGSGIRYLVGHIRSAYNMRVQRSRIYDSVKRVDGLRIVVDASSTPTARKPYHVTRPDALRHIDAHCKLILWGIVIHGIVDGYSHTIVGIDAANNNRATTVLDLELKAEEDYGQPSRIRGDRGKENKGVALWIIARNGVNRGSFIWGFSTHNTRIERLWVEVGTQFAQRWRAFFFGLERLHHLKHENRFHLWLLHQLFLNAIQEDCRSFQGDWNSHPISGRGHDKSPEQMRFMGWLKEGTYIYEDDCKGLTPQEIQDGYGIDGDPREAPDTFVGAGYDAEEEQEDLSSFRNEDQHSESPEEDEWEGDDWEDMRTEIDENFIDPAKPPKVRNPLQENKQLEALFWSMLGEVVDGGLLPEGYGIREDDWENGEYPSYEHLHTGKKRGGKDLVIQLPDNIWRPRAILWTQALYICMQFEQLAEQK</sequence>
<organism evidence="3 4">
    <name type="scientific">Marasmius crinis-equi</name>
    <dbReference type="NCBI Taxonomy" id="585013"/>
    <lineage>
        <taxon>Eukaryota</taxon>
        <taxon>Fungi</taxon>
        <taxon>Dikarya</taxon>
        <taxon>Basidiomycota</taxon>
        <taxon>Agaricomycotina</taxon>
        <taxon>Agaricomycetes</taxon>
        <taxon>Agaricomycetidae</taxon>
        <taxon>Agaricales</taxon>
        <taxon>Marasmiineae</taxon>
        <taxon>Marasmiaceae</taxon>
        <taxon>Marasmius</taxon>
    </lineage>
</organism>
<gene>
    <name evidence="3" type="ORF">V5O48_009435</name>
</gene>
<comment type="caution">
    <text evidence="3">The sequence shown here is derived from an EMBL/GenBank/DDBJ whole genome shotgun (WGS) entry which is preliminary data.</text>
</comment>
<feature type="region of interest" description="Disordered" evidence="1">
    <location>
        <begin position="475"/>
        <end position="503"/>
    </location>
</feature>